<dbReference type="InterPro" id="IPR036513">
    <property type="entry name" value="STAS_dom_sf"/>
</dbReference>
<dbReference type="PROSITE" id="PS50801">
    <property type="entry name" value="STAS"/>
    <property type="match status" value="1"/>
</dbReference>
<dbReference type="InterPro" id="IPR003658">
    <property type="entry name" value="Anti-sigma_ant"/>
</dbReference>
<dbReference type="Pfam" id="PF01740">
    <property type="entry name" value="STAS"/>
    <property type="match status" value="1"/>
</dbReference>
<sequence>MIQAETAVVTLTGLLTLGTNLKTADQQVQTALEQGAKNLVLDLTSVAYSDSAGLGMLVHTYGLVKSRGGLLRLCGVGPRVLAMLKLTTTDRFLMIDSDRTASLTALGIES</sequence>
<protein>
    <recommendedName>
        <fullName evidence="2">Anti-sigma factor antagonist</fullName>
    </recommendedName>
</protein>
<evidence type="ECO:0000313" key="5">
    <source>
        <dbReference type="Proteomes" id="UP000289437"/>
    </source>
</evidence>
<dbReference type="NCBIfam" id="TIGR00377">
    <property type="entry name" value="ant_ant_sig"/>
    <property type="match status" value="1"/>
</dbReference>
<dbReference type="OrthoDB" id="129620at2"/>
<proteinExistence type="inferred from homology"/>
<evidence type="ECO:0000256" key="1">
    <source>
        <dbReference type="ARBA" id="ARBA00009013"/>
    </source>
</evidence>
<feature type="domain" description="STAS" evidence="3">
    <location>
        <begin position="1"/>
        <end position="87"/>
    </location>
</feature>
<dbReference type="PANTHER" id="PTHR33495">
    <property type="entry name" value="ANTI-SIGMA FACTOR ANTAGONIST TM_1081-RELATED-RELATED"/>
    <property type="match status" value="1"/>
</dbReference>
<name>A0A4Q0T4S5_9BACT</name>
<reference evidence="5" key="2">
    <citation type="submission" date="2019-02" db="EMBL/GenBank/DDBJ databases">
        <title>Granulicella sibirica sp. nov., a psychrotolerant acidobacterium isolated from an organic soil layer in forested tundra, West Siberia.</title>
        <authorList>
            <person name="Oshkin I.Y."/>
            <person name="Kulichevskaya I.S."/>
            <person name="Rijpstra W.I.C."/>
            <person name="Sinninghe Damste J.S."/>
            <person name="Rakitin A.L."/>
            <person name="Ravin N.V."/>
            <person name="Dedysh S.N."/>
        </authorList>
    </citation>
    <scope>NUCLEOTIDE SEQUENCE [LARGE SCALE GENOMIC DNA]</scope>
    <source>
        <strain evidence="5">AF10</strain>
    </source>
</reference>
<dbReference type="InterPro" id="IPR002645">
    <property type="entry name" value="STAS_dom"/>
</dbReference>
<comment type="caution">
    <text evidence="4">The sequence shown here is derived from an EMBL/GenBank/DDBJ whole genome shotgun (WGS) entry which is preliminary data.</text>
</comment>
<keyword evidence="5" id="KW-1185">Reference proteome</keyword>
<accession>A0A4Q0T4S5</accession>
<dbReference type="SUPFAM" id="SSF52091">
    <property type="entry name" value="SpoIIaa-like"/>
    <property type="match status" value="1"/>
</dbReference>
<dbReference type="CDD" id="cd07043">
    <property type="entry name" value="STAS_anti-anti-sigma_factors"/>
    <property type="match status" value="1"/>
</dbReference>
<dbReference type="Gene3D" id="3.30.750.24">
    <property type="entry name" value="STAS domain"/>
    <property type="match status" value="1"/>
</dbReference>
<dbReference type="GO" id="GO:0043856">
    <property type="term" value="F:anti-sigma factor antagonist activity"/>
    <property type="evidence" value="ECO:0007669"/>
    <property type="project" value="InterPro"/>
</dbReference>
<organism evidence="4 5">
    <name type="scientific">Granulicella sibirica</name>
    <dbReference type="NCBI Taxonomy" id="2479048"/>
    <lineage>
        <taxon>Bacteria</taxon>
        <taxon>Pseudomonadati</taxon>
        <taxon>Acidobacteriota</taxon>
        <taxon>Terriglobia</taxon>
        <taxon>Terriglobales</taxon>
        <taxon>Acidobacteriaceae</taxon>
        <taxon>Granulicella</taxon>
    </lineage>
</organism>
<evidence type="ECO:0000256" key="2">
    <source>
        <dbReference type="RuleBase" id="RU003749"/>
    </source>
</evidence>
<dbReference type="Proteomes" id="UP000289437">
    <property type="component" value="Unassembled WGS sequence"/>
</dbReference>
<reference evidence="4 5" key="1">
    <citation type="submission" date="2018-11" db="EMBL/GenBank/DDBJ databases">
        <authorList>
            <person name="Mardanov A.V."/>
            <person name="Ravin N.V."/>
            <person name="Dedysh S.N."/>
        </authorList>
    </citation>
    <scope>NUCLEOTIDE SEQUENCE [LARGE SCALE GENOMIC DNA]</scope>
    <source>
        <strain evidence="4 5">AF10</strain>
    </source>
</reference>
<dbReference type="AlphaFoldDB" id="A0A4Q0T4S5"/>
<dbReference type="RefSeq" id="WP_161570891.1">
    <property type="nucleotide sequence ID" value="NZ_RDSM01000001.1"/>
</dbReference>
<gene>
    <name evidence="4" type="ORF">GRAN_1657</name>
</gene>
<evidence type="ECO:0000259" key="3">
    <source>
        <dbReference type="PROSITE" id="PS50801"/>
    </source>
</evidence>
<dbReference type="EMBL" id="RDSM01000001">
    <property type="protein sequence ID" value="RXH58347.1"/>
    <property type="molecule type" value="Genomic_DNA"/>
</dbReference>
<comment type="similarity">
    <text evidence="1 2">Belongs to the anti-sigma-factor antagonist family.</text>
</comment>
<dbReference type="PANTHER" id="PTHR33495:SF2">
    <property type="entry name" value="ANTI-SIGMA FACTOR ANTAGONIST TM_1081-RELATED"/>
    <property type="match status" value="1"/>
</dbReference>
<evidence type="ECO:0000313" key="4">
    <source>
        <dbReference type="EMBL" id="RXH58347.1"/>
    </source>
</evidence>